<evidence type="ECO:0000313" key="2">
    <source>
        <dbReference type="Proteomes" id="UP000197424"/>
    </source>
</evidence>
<organism evidence="1 2">
    <name type="scientific">Laribacter hongkongensis</name>
    <dbReference type="NCBI Taxonomy" id="168471"/>
    <lineage>
        <taxon>Bacteria</taxon>
        <taxon>Pseudomonadati</taxon>
        <taxon>Pseudomonadota</taxon>
        <taxon>Betaproteobacteria</taxon>
        <taxon>Neisseriales</taxon>
        <taxon>Aquaspirillaceae</taxon>
        <taxon>Laribacter</taxon>
    </lineage>
</organism>
<dbReference type="SUPFAM" id="SSF46955">
    <property type="entry name" value="Putative DNA-binding domain"/>
    <property type="match status" value="1"/>
</dbReference>
<reference evidence="2" key="1">
    <citation type="submission" date="2017-06" db="EMBL/GenBank/DDBJ databases">
        <title>Whole genome sequence of Laribacter hongkongensis LHGZ1.</title>
        <authorList>
            <person name="Chen D."/>
            <person name="Wu H."/>
            <person name="Chen J."/>
        </authorList>
    </citation>
    <scope>NUCLEOTIDE SEQUENCE [LARGE SCALE GENOMIC DNA]</scope>
    <source>
        <strain evidence="2">LHGZ1</strain>
    </source>
</reference>
<dbReference type="OrthoDB" id="123463at2"/>
<accession>A0A248LMD9</accession>
<dbReference type="Proteomes" id="UP000197424">
    <property type="component" value="Chromosome"/>
</dbReference>
<sequence>MEIRHLNQKQLAERWQVSEASLERWRSEKLGPDYLKLHGRVLYRQQDIEAFESRCLKSMRPQADSASP</sequence>
<name>A0A248LMD9_9NEIS</name>
<dbReference type="RefSeq" id="WP_088861477.1">
    <property type="nucleotide sequence ID" value="NZ_CP022115.1"/>
</dbReference>
<dbReference type="AlphaFoldDB" id="A0A248LMD9"/>
<gene>
    <name evidence="1" type="ORF">LHGZ1_2894</name>
</gene>
<evidence type="ECO:0000313" key="1">
    <source>
        <dbReference type="EMBL" id="ASJ25725.1"/>
    </source>
</evidence>
<dbReference type="EMBL" id="CP022115">
    <property type="protein sequence ID" value="ASJ25725.1"/>
    <property type="molecule type" value="Genomic_DNA"/>
</dbReference>
<dbReference type="InterPro" id="IPR009061">
    <property type="entry name" value="DNA-bd_dom_put_sf"/>
</dbReference>
<evidence type="ECO:0008006" key="3">
    <source>
        <dbReference type="Google" id="ProtNLM"/>
    </source>
</evidence>
<proteinExistence type="predicted"/>
<protein>
    <recommendedName>
        <fullName evidence="3">Terminase</fullName>
    </recommendedName>
</protein>